<accession>A0ABS9ULF4</accession>
<dbReference type="SUPFAM" id="SSF56601">
    <property type="entry name" value="beta-lactamase/transpeptidase-like"/>
    <property type="match status" value="1"/>
</dbReference>
<dbReference type="InterPro" id="IPR012338">
    <property type="entry name" value="Beta-lactam/transpept-like"/>
</dbReference>
<comment type="caution">
    <text evidence="3">The sequence shown here is derived from an EMBL/GenBank/DDBJ whole genome shotgun (WGS) entry which is preliminary data.</text>
</comment>
<sequence>MKNQIILMLTGLILFSCASKELMPFKEIGAAYPVLKKVLENSDTYKVQILYSQIERDSLGKPILKDCAFNLNDEVYYYPASTVKLPVAILALEWLREQKTDGLSANTIMLTDSVRESQIPALYDSTSQNLSPSIAHYIKKILLVSDNDAYNRLYELLGQEYINEKLKQKGLKNTIINHRLSIFMSPEENRNLNPIRFIGDNGEIVLEIPARVTTKVYQNQDKPSLAKAYKSGGELVSEPMDFTFKNKFSLSDFHGVVQRIVFPELFAESERFQISEEDRDFVLKYMSMLPGKSDFPRYELPEYYDSYSKFYKFGTSKEPIPDEFVIYNKTGQAYGHLLDGSYFVNKTEGVEFFVSAVIYVNENNILNDNNYEFDEIGFPFFKELGDYLYDLELRRK</sequence>
<dbReference type="Proteomes" id="UP001165488">
    <property type="component" value="Unassembled WGS sequence"/>
</dbReference>
<keyword evidence="4" id="KW-1185">Reference proteome</keyword>
<comment type="catalytic activity">
    <reaction evidence="1">
        <text>a beta-lactam + H2O = a substituted beta-amino acid</text>
        <dbReference type="Rhea" id="RHEA:20401"/>
        <dbReference type="ChEBI" id="CHEBI:15377"/>
        <dbReference type="ChEBI" id="CHEBI:35627"/>
        <dbReference type="ChEBI" id="CHEBI:140347"/>
        <dbReference type="EC" id="3.5.2.6"/>
    </reaction>
</comment>
<dbReference type="EMBL" id="JAKZGS010000003">
    <property type="protein sequence ID" value="MCH7397460.1"/>
    <property type="molecule type" value="Genomic_DNA"/>
</dbReference>
<evidence type="ECO:0000259" key="2">
    <source>
        <dbReference type="Pfam" id="PF13354"/>
    </source>
</evidence>
<dbReference type="InterPro" id="IPR000871">
    <property type="entry name" value="Beta-lactam_class-A"/>
</dbReference>
<dbReference type="Gene3D" id="3.40.710.10">
    <property type="entry name" value="DD-peptidase/beta-lactamase superfamily"/>
    <property type="match status" value="1"/>
</dbReference>
<dbReference type="InterPro" id="IPR045155">
    <property type="entry name" value="Beta-lactam_cat"/>
</dbReference>
<evidence type="ECO:0000313" key="3">
    <source>
        <dbReference type="EMBL" id="MCH7397460.1"/>
    </source>
</evidence>
<name>A0ABS9ULF4_9BACT</name>
<keyword evidence="3" id="KW-0378">Hydrolase</keyword>
<reference evidence="3" key="1">
    <citation type="submission" date="2022-03" db="EMBL/GenBank/DDBJ databases">
        <title>De novo assembled genomes of Belliella spp. (Cyclobacteriaceae) strains.</title>
        <authorList>
            <person name="Szabo A."/>
            <person name="Korponai K."/>
            <person name="Felfoldi T."/>
        </authorList>
    </citation>
    <scope>NUCLEOTIDE SEQUENCE</scope>
    <source>
        <strain evidence="3">DSM 107340</strain>
    </source>
</reference>
<dbReference type="RefSeq" id="WP_241273970.1">
    <property type="nucleotide sequence ID" value="NZ_JAKZGS010000003.1"/>
</dbReference>
<gene>
    <name evidence="3" type="ORF">MM236_05650</name>
</gene>
<proteinExistence type="predicted"/>
<protein>
    <submittedName>
        <fullName evidence="3">Class A beta-lactamase-related serine hydrolase</fullName>
    </submittedName>
</protein>
<organism evidence="3 4">
    <name type="scientific">Belliella calami</name>
    <dbReference type="NCBI Taxonomy" id="2923436"/>
    <lineage>
        <taxon>Bacteria</taxon>
        <taxon>Pseudomonadati</taxon>
        <taxon>Bacteroidota</taxon>
        <taxon>Cytophagia</taxon>
        <taxon>Cytophagales</taxon>
        <taxon>Cyclobacteriaceae</taxon>
        <taxon>Belliella</taxon>
    </lineage>
</organism>
<dbReference type="Pfam" id="PF13354">
    <property type="entry name" value="Beta-lactamase2"/>
    <property type="match status" value="1"/>
</dbReference>
<dbReference type="PROSITE" id="PS51257">
    <property type="entry name" value="PROKAR_LIPOPROTEIN"/>
    <property type="match status" value="1"/>
</dbReference>
<evidence type="ECO:0000313" key="4">
    <source>
        <dbReference type="Proteomes" id="UP001165488"/>
    </source>
</evidence>
<dbReference type="GO" id="GO:0016787">
    <property type="term" value="F:hydrolase activity"/>
    <property type="evidence" value="ECO:0007669"/>
    <property type="project" value="UniProtKB-KW"/>
</dbReference>
<dbReference type="PANTHER" id="PTHR35333:SF4">
    <property type="entry name" value="SLR0121 PROTEIN"/>
    <property type="match status" value="1"/>
</dbReference>
<feature type="domain" description="Beta-lactamase class A catalytic" evidence="2">
    <location>
        <begin position="69"/>
        <end position="352"/>
    </location>
</feature>
<dbReference type="PANTHER" id="PTHR35333">
    <property type="entry name" value="BETA-LACTAMASE"/>
    <property type="match status" value="1"/>
</dbReference>
<evidence type="ECO:0000256" key="1">
    <source>
        <dbReference type="ARBA" id="ARBA00001526"/>
    </source>
</evidence>